<dbReference type="Proteomes" id="UP000235777">
    <property type="component" value="Unassembled WGS sequence"/>
</dbReference>
<dbReference type="Pfam" id="PF10711">
    <property type="entry name" value="DUF2513"/>
    <property type="match status" value="1"/>
</dbReference>
<evidence type="ECO:0000313" key="2">
    <source>
        <dbReference type="Proteomes" id="UP000235777"/>
    </source>
</evidence>
<dbReference type="InterPro" id="IPR019650">
    <property type="entry name" value="DUF2513"/>
</dbReference>
<accession>A0A2N7WKE9</accession>
<reference evidence="1 2" key="1">
    <citation type="submission" date="2018-01" db="EMBL/GenBank/DDBJ databases">
        <title>Whole genome analyses suggest that Burkholderia sensu lato contains two further novel genera in the rhizoxinica-symbiotica group Mycetohabitans gen. nov., and Trinickia gen. nov.: implications for the evolution of diazotrophy and nodulation in the Burkholderiaceae.</title>
        <authorList>
            <person name="Estrada-de los Santos P."/>
            <person name="Palmer M."/>
            <person name="Chavez-Ramirez B."/>
            <person name="Beukes C."/>
            <person name="Steenkamp E.T."/>
            <person name="Hirsch A.M."/>
            <person name="Manyaka P."/>
            <person name="Maluk M."/>
            <person name="Lafos M."/>
            <person name="Crook M."/>
            <person name="Gross E."/>
            <person name="Simon M.F."/>
            <person name="Bueno dos Reis Junior F."/>
            <person name="Poole P.S."/>
            <person name="Venter S.N."/>
            <person name="James E.K."/>
        </authorList>
    </citation>
    <scope>NUCLEOTIDE SEQUENCE [LARGE SCALE GENOMIC DNA]</scope>
    <source>
        <strain evidence="1 2">JPY 581</strain>
    </source>
</reference>
<dbReference type="RefSeq" id="WP_018443220.1">
    <property type="nucleotide sequence ID" value="NZ_KB890199.1"/>
</dbReference>
<gene>
    <name evidence="1" type="ORF">C0Z20_30495</name>
</gene>
<name>A0A2N7WKE9_9BURK</name>
<keyword evidence="2" id="KW-1185">Reference proteome</keyword>
<dbReference type="STRING" id="863227.GCA_000373005_04610"/>
<comment type="caution">
    <text evidence="1">The sequence shown here is derived from an EMBL/GenBank/DDBJ whole genome shotgun (WGS) entry which is preliminary data.</text>
</comment>
<sequence length="132" mass="14175">MTRDMDLIRELLLKLEALPVPATELRVIDGGAAAVQVEGYTTEQIDYHLLLLEQAGFIHGGGLENFGMRFGPGIGFQSLTWAGHDFLDAMRSPDVWDRTRQAASAAGGFTVDVLVAAAKSYLEGKIKGLIGG</sequence>
<proteinExistence type="predicted"/>
<dbReference type="EMBL" id="PNYC01000036">
    <property type="protein sequence ID" value="PMS29887.1"/>
    <property type="molecule type" value="Genomic_DNA"/>
</dbReference>
<dbReference type="AlphaFoldDB" id="A0A2N7WKE9"/>
<evidence type="ECO:0000313" key="1">
    <source>
        <dbReference type="EMBL" id="PMS29887.1"/>
    </source>
</evidence>
<organism evidence="1 2">
    <name type="scientific">Trinickia symbiotica</name>
    <dbReference type="NCBI Taxonomy" id="863227"/>
    <lineage>
        <taxon>Bacteria</taxon>
        <taxon>Pseudomonadati</taxon>
        <taxon>Pseudomonadota</taxon>
        <taxon>Betaproteobacteria</taxon>
        <taxon>Burkholderiales</taxon>
        <taxon>Burkholderiaceae</taxon>
        <taxon>Trinickia</taxon>
    </lineage>
</organism>
<protein>
    <submittedName>
        <fullName evidence="1">DUF2513 domain-containing protein</fullName>
    </submittedName>
</protein>